<name>A0A918XHN5_9ACTN</name>
<dbReference type="Pfam" id="PF03334">
    <property type="entry name" value="PhaG_MnhG_YufB"/>
    <property type="match status" value="1"/>
</dbReference>
<protein>
    <recommendedName>
        <fullName evidence="6">Monovalent cation/H(+) antiporter subunit G</fullName>
    </recommendedName>
</protein>
<feature type="transmembrane region" description="Helical" evidence="3">
    <location>
        <begin position="44"/>
        <end position="64"/>
    </location>
</feature>
<dbReference type="InterPro" id="IPR005133">
    <property type="entry name" value="PhaG_MnhG_YufB"/>
</dbReference>
<keyword evidence="5" id="KW-1185">Reference proteome</keyword>
<reference evidence="4 5" key="1">
    <citation type="journal article" date="2014" name="Int. J. Syst. Evol. Microbiol.">
        <title>Complete genome sequence of Corynebacterium casei LMG S-19264T (=DSM 44701T), isolated from a smear-ripened cheese.</title>
        <authorList>
            <consortium name="US DOE Joint Genome Institute (JGI-PGF)"/>
            <person name="Walter F."/>
            <person name="Albersmeier A."/>
            <person name="Kalinowski J."/>
            <person name="Ruckert C."/>
        </authorList>
    </citation>
    <scope>NUCLEOTIDE SEQUENCE [LARGE SCALE GENOMIC DNA]</scope>
    <source>
        <strain evidence="4 5">KCTC 19473</strain>
    </source>
</reference>
<evidence type="ECO:0000256" key="1">
    <source>
        <dbReference type="ARBA" id="ARBA00008404"/>
    </source>
</evidence>
<dbReference type="RefSeq" id="WP_193518293.1">
    <property type="nucleotide sequence ID" value="NZ_BMXL01000020.1"/>
</dbReference>
<sequence>MSEVFAQVLDWIAVLCLLAGALLTLVAGIGLIRFPDLLSRMHTAAKPQVLGLLLVLVGLAIRLVPVETNVFNVGTLALVGLFQIVTIPVGGHIAARVGYRSGRIQQDLLVHDALADRLAEKERAQEAERQEEEQARERAEHQEGRAQEAERTEQ</sequence>
<organism evidence="4 5">
    <name type="scientific">Nocardiopsis kunsanensis</name>
    <dbReference type="NCBI Taxonomy" id="141693"/>
    <lineage>
        <taxon>Bacteria</taxon>
        <taxon>Bacillati</taxon>
        <taxon>Actinomycetota</taxon>
        <taxon>Actinomycetes</taxon>
        <taxon>Streptosporangiales</taxon>
        <taxon>Nocardiopsidaceae</taxon>
        <taxon>Nocardiopsis</taxon>
    </lineage>
</organism>
<evidence type="ECO:0008006" key="6">
    <source>
        <dbReference type="Google" id="ProtNLM"/>
    </source>
</evidence>
<comment type="similarity">
    <text evidence="1">Belongs to the CPA3 antiporters (TC 2.A.63) subunit G family.</text>
</comment>
<evidence type="ECO:0000313" key="4">
    <source>
        <dbReference type="EMBL" id="GHD31119.1"/>
    </source>
</evidence>
<dbReference type="GO" id="GO:0015385">
    <property type="term" value="F:sodium:proton antiporter activity"/>
    <property type="evidence" value="ECO:0007669"/>
    <property type="project" value="TreeGrafter"/>
</dbReference>
<gene>
    <name evidence="4" type="ORF">GCM10007147_33660</name>
</gene>
<comment type="caution">
    <text evidence="4">The sequence shown here is derived from an EMBL/GenBank/DDBJ whole genome shotgun (WGS) entry which is preliminary data.</text>
</comment>
<dbReference type="Proteomes" id="UP000654947">
    <property type="component" value="Unassembled WGS sequence"/>
</dbReference>
<feature type="transmembrane region" description="Helical" evidence="3">
    <location>
        <begin position="70"/>
        <end position="95"/>
    </location>
</feature>
<evidence type="ECO:0000313" key="5">
    <source>
        <dbReference type="Proteomes" id="UP000654947"/>
    </source>
</evidence>
<feature type="region of interest" description="Disordered" evidence="2">
    <location>
        <begin position="121"/>
        <end position="154"/>
    </location>
</feature>
<feature type="transmembrane region" description="Helical" evidence="3">
    <location>
        <begin position="12"/>
        <end position="32"/>
    </location>
</feature>
<dbReference type="AlphaFoldDB" id="A0A918XHN5"/>
<dbReference type="PANTHER" id="PTHR34703:SF1">
    <property type="entry name" value="ANTIPORTER SUBUNIT MNHG2-RELATED"/>
    <property type="match status" value="1"/>
</dbReference>
<dbReference type="NCBIfam" id="TIGR01300">
    <property type="entry name" value="CPA3_mnhG_phaG"/>
    <property type="match status" value="1"/>
</dbReference>
<evidence type="ECO:0000256" key="3">
    <source>
        <dbReference type="SAM" id="Phobius"/>
    </source>
</evidence>
<keyword evidence="3" id="KW-0812">Transmembrane</keyword>
<dbReference type="NCBIfam" id="NF009314">
    <property type="entry name" value="PRK12674.1-2"/>
    <property type="match status" value="1"/>
</dbReference>
<dbReference type="EMBL" id="BMXL01000020">
    <property type="protein sequence ID" value="GHD31119.1"/>
    <property type="molecule type" value="Genomic_DNA"/>
</dbReference>
<accession>A0A918XHN5</accession>
<proteinExistence type="inferred from homology"/>
<dbReference type="PANTHER" id="PTHR34703">
    <property type="entry name" value="ANTIPORTER SUBUNIT MNHG2-RELATED"/>
    <property type="match status" value="1"/>
</dbReference>
<keyword evidence="3" id="KW-1133">Transmembrane helix</keyword>
<evidence type="ECO:0000256" key="2">
    <source>
        <dbReference type="SAM" id="MobiDB-lite"/>
    </source>
</evidence>
<keyword evidence="3" id="KW-0472">Membrane</keyword>